<feature type="domain" description="Aminotransferase class I/classII large" evidence="2">
    <location>
        <begin position="69"/>
        <end position="363"/>
    </location>
</feature>
<keyword evidence="4" id="KW-1185">Reference proteome</keyword>
<evidence type="ECO:0000313" key="4">
    <source>
        <dbReference type="Proteomes" id="UP000645217"/>
    </source>
</evidence>
<organism evidence="3 4">
    <name type="scientific">Sphaerisporangium melleum</name>
    <dbReference type="NCBI Taxonomy" id="321316"/>
    <lineage>
        <taxon>Bacteria</taxon>
        <taxon>Bacillati</taxon>
        <taxon>Actinomycetota</taxon>
        <taxon>Actinomycetes</taxon>
        <taxon>Streptosporangiales</taxon>
        <taxon>Streptosporangiaceae</taxon>
        <taxon>Sphaerisporangium</taxon>
    </lineage>
</organism>
<name>A0A917VKH9_9ACTN</name>
<dbReference type="InterPro" id="IPR015421">
    <property type="entry name" value="PyrdxlP-dep_Trfase_major"/>
</dbReference>
<reference evidence="3" key="1">
    <citation type="journal article" date="2014" name="Int. J. Syst. Evol. Microbiol.">
        <title>Complete genome sequence of Corynebacterium casei LMG S-19264T (=DSM 44701T), isolated from a smear-ripened cheese.</title>
        <authorList>
            <consortium name="US DOE Joint Genome Institute (JGI-PGF)"/>
            <person name="Walter F."/>
            <person name="Albersmeier A."/>
            <person name="Kalinowski J."/>
            <person name="Ruckert C."/>
        </authorList>
    </citation>
    <scope>NUCLEOTIDE SEQUENCE</scope>
    <source>
        <strain evidence="3">JCM 13064</strain>
    </source>
</reference>
<dbReference type="Gene3D" id="3.90.1150.10">
    <property type="entry name" value="Aspartate Aminotransferase, domain 1"/>
    <property type="match status" value="1"/>
</dbReference>
<feature type="region of interest" description="Disordered" evidence="1">
    <location>
        <begin position="647"/>
        <end position="688"/>
    </location>
</feature>
<reference evidence="3" key="2">
    <citation type="submission" date="2020-09" db="EMBL/GenBank/DDBJ databases">
        <authorList>
            <person name="Sun Q."/>
            <person name="Ohkuma M."/>
        </authorList>
    </citation>
    <scope>NUCLEOTIDE SEQUENCE</scope>
    <source>
        <strain evidence="3">JCM 13064</strain>
    </source>
</reference>
<proteinExistence type="predicted"/>
<dbReference type="AlphaFoldDB" id="A0A917VKH9"/>
<comment type="caution">
    <text evidence="3">The sequence shown here is derived from an EMBL/GenBank/DDBJ whole genome shotgun (WGS) entry which is preliminary data.</text>
</comment>
<feature type="region of interest" description="Disordered" evidence="1">
    <location>
        <begin position="386"/>
        <end position="594"/>
    </location>
</feature>
<dbReference type="GO" id="GO:0030170">
    <property type="term" value="F:pyridoxal phosphate binding"/>
    <property type="evidence" value="ECO:0007669"/>
    <property type="project" value="InterPro"/>
</dbReference>
<dbReference type="InterPro" id="IPR015422">
    <property type="entry name" value="PyrdxlP-dep_Trfase_small"/>
</dbReference>
<dbReference type="SUPFAM" id="SSF53383">
    <property type="entry name" value="PLP-dependent transferases"/>
    <property type="match status" value="1"/>
</dbReference>
<evidence type="ECO:0000256" key="1">
    <source>
        <dbReference type="SAM" id="MobiDB-lite"/>
    </source>
</evidence>
<dbReference type="Gene3D" id="3.40.640.10">
    <property type="entry name" value="Type I PLP-dependent aspartate aminotransferase-like (Major domain)"/>
    <property type="match status" value="1"/>
</dbReference>
<protein>
    <recommendedName>
        <fullName evidence="2">Aminotransferase class I/classII large domain-containing protein</fullName>
    </recommendedName>
</protein>
<feature type="compositionally biased region" description="Polar residues" evidence="1">
    <location>
        <begin position="578"/>
        <end position="594"/>
    </location>
</feature>
<evidence type="ECO:0000313" key="3">
    <source>
        <dbReference type="EMBL" id="GGK90469.1"/>
    </source>
</evidence>
<sequence>MAGSTDLSPLRGEANGLPSLAHQRGAGGHHGAPVDFRFPGNPYFPTAELSELLARDAVAVLRRPPGDPAAVTAELCAALGHKPQTVVPGNGVDELVTWIDHLLVQESLAVPIPGPGRWTREPMGTGRRLDMFPLQEDRGFALDVEAYVRFIRRRGSRVAVLCNPGDPDGGYLPRARVLEFLDALGDLDLVVVDESCGDHVDAEAAPSVADEAAIRPNVIVLRSLDRPFGLPGARLGYLVAGPALAGKVRRALPPGNLNSFAESLVFMIREHLRDQRESLRTLAADRESMSQRLSALPGVTVYPSQADFLLVRLPEGKDGRALSEHLLSAHGIAVRDCGDDLGIGGGFLRLAVRPREDVQRLIDGMHGFLFSVGNAHHTVRPIALSSTPDVPSAAPQPYPALTRQDAYLTSSSRPETYATPSPRSDAYPAPSSRPDAYAASSSRPDTYAASSSRPDTYAASSSRPDAYPAPSSRAEAYLTPSSRSEGYSTASARPDTYLTSSSARPDAYAASSSTDPYATPSSRPDTYTPSSSRPEAYPAPSSRSDGYPASSRSDGYPASSSRPDPYAAPSSRPEAYPASSTGPEAYLTRSSRSDTYVTSAAARFDAYPASSGDRAYSDQAPARQPMTYPTDSSSPAAAAYLADPFVVGRDDPRHGRLDPLDTSTRWRFGENTAPFDAISPTDRRPPRT</sequence>
<feature type="compositionally biased region" description="Polar residues" evidence="1">
    <location>
        <begin position="550"/>
        <end position="562"/>
    </location>
</feature>
<accession>A0A917VKH9</accession>
<feature type="compositionally biased region" description="Basic and acidic residues" evidence="1">
    <location>
        <begin position="648"/>
        <end position="659"/>
    </location>
</feature>
<dbReference type="RefSeq" id="WP_189164223.1">
    <property type="nucleotide sequence ID" value="NZ_BMNT01000019.1"/>
</dbReference>
<feature type="compositionally biased region" description="Polar residues" evidence="1">
    <location>
        <begin position="407"/>
        <end position="422"/>
    </location>
</feature>
<dbReference type="InterPro" id="IPR004839">
    <property type="entry name" value="Aminotransferase_I/II_large"/>
</dbReference>
<dbReference type="Pfam" id="PF00155">
    <property type="entry name" value="Aminotran_1_2"/>
    <property type="match status" value="1"/>
</dbReference>
<dbReference type="InterPro" id="IPR015424">
    <property type="entry name" value="PyrdxlP-dep_Trfase"/>
</dbReference>
<gene>
    <name evidence="3" type="ORF">GCM10007964_36420</name>
</gene>
<dbReference type="EMBL" id="BMNT01000019">
    <property type="protein sequence ID" value="GGK90469.1"/>
    <property type="molecule type" value="Genomic_DNA"/>
</dbReference>
<feature type="compositionally biased region" description="Polar residues" evidence="1">
    <location>
        <begin position="439"/>
        <end position="463"/>
    </location>
</feature>
<dbReference type="Proteomes" id="UP000645217">
    <property type="component" value="Unassembled WGS sequence"/>
</dbReference>
<feature type="region of interest" description="Disordered" evidence="1">
    <location>
        <begin position="607"/>
        <end position="635"/>
    </location>
</feature>
<feature type="compositionally biased region" description="Polar residues" evidence="1">
    <location>
        <begin position="510"/>
        <end position="533"/>
    </location>
</feature>
<evidence type="ECO:0000259" key="2">
    <source>
        <dbReference type="Pfam" id="PF00155"/>
    </source>
</evidence>
<feature type="compositionally biased region" description="Polar residues" evidence="1">
    <location>
        <begin position="479"/>
        <end position="503"/>
    </location>
</feature>
<feature type="region of interest" description="Disordered" evidence="1">
    <location>
        <begin position="1"/>
        <end position="32"/>
    </location>
</feature>
<dbReference type="PANTHER" id="PTHR42885">
    <property type="entry name" value="HISTIDINOL-PHOSPHATE AMINOTRANSFERASE-RELATED"/>
    <property type="match status" value="1"/>
</dbReference>
<dbReference type="CDD" id="cd00609">
    <property type="entry name" value="AAT_like"/>
    <property type="match status" value="1"/>
</dbReference>